<evidence type="ECO:0000256" key="1">
    <source>
        <dbReference type="ARBA" id="ARBA00022617"/>
    </source>
</evidence>
<protein>
    <recommendedName>
        <fullName evidence="5">Cytochrome c domain-containing protein</fullName>
    </recommendedName>
</protein>
<evidence type="ECO:0000313" key="6">
    <source>
        <dbReference type="EMBL" id="EEF62923.1"/>
    </source>
</evidence>
<sequence length="902" mass="100091" precursor="true">MKSFTENYMKAFVSEKVNLGRLSCVTAATAMLLMAGVARGAEKPKVVEIPVRAIDAKEAAKVSYTRDIKPILDASCSECHSSDEQKGQFDASTVASLIKGGKKAHPAIIPGKPDESAMVQYLRGQKEPQMPKGNSKLSADELHLIREWIAAGAVDDTGQAGLASKSPAASSKKANTAASLNVGDPAMQKALNVLMFSDDNKARLIAQRAVRTAYLPKVPVPPKTSGPTLNVIDQFIVGKWEQAGLKEARNAPEVCSDTTFLRRIYLDLIGVIPTVEEAQRFLNDKSKDKRVKLVDELLARKEDYAAHWVPFWEDALGSANVDKQGGIPTHGNYRNWIYQSFVENKPYDVMVAELIDPLMPGYQKPFISEANGKRTVAAYIQNETHTLTIQSAANVGQVFLGTGMKCASCHNHFLNKEWPQARFLAFGGMFATNDLESIRCEKHSGQFVTAKFPFELPDVPEEMPKEYEPRLHRVTQLLVDPTNPRFARTMVNRLWKRYVGIGLFAPADDYRLDQPPSHPELLDYLADDFIRSGYDLKHTIRLILTSRTYQLKYDPALEDHFDVAKPTEARYFRSPSLRKLTAEELIDSIRLATAQKLDPKKRLYLNNASTALTRALAKPASRNEISTSRSEDVAVVQALELLNGEEFYQAIYSGPVLDEAAREKEVSKAVDRLYWAALNRTASSKERQVTEKLLGANAVGVGPAKTESSEQVWIDDELPRGARMDGTGGAKNAWKWVTKEQGPVFSGERSHTQGGKGEQRQHIAIGANPGLRVGATDVLFTYVYLDPKNPPKEIMLQWSQGGWEHRAYWGEDLIAFGTANSTTRHAMGALPKAGEWVRLEVPAQDVGISPAEEVDGWAFDQDGGKVYWDKAGVVKRAMNPNREPLGDVLWALFTSPEFQFIR</sequence>
<dbReference type="Proteomes" id="UP000003688">
    <property type="component" value="Unassembled WGS sequence"/>
</dbReference>
<dbReference type="SUPFAM" id="SSF46626">
    <property type="entry name" value="Cytochrome c"/>
    <property type="match status" value="1"/>
</dbReference>
<evidence type="ECO:0000259" key="5">
    <source>
        <dbReference type="PROSITE" id="PS51007"/>
    </source>
</evidence>
<name>B9XBN8_PEDPL</name>
<gene>
    <name evidence="6" type="ORF">Cflav_PD5558</name>
</gene>
<dbReference type="GO" id="GO:0046872">
    <property type="term" value="F:metal ion binding"/>
    <property type="evidence" value="ECO:0007669"/>
    <property type="project" value="UniProtKB-KW"/>
</dbReference>
<dbReference type="InterPro" id="IPR009056">
    <property type="entry name" value="Cyt_c-like_dom"/>
</dbReference>
<keyword evidence="3 4" id="KW-0408">Iron</keyword>
<dbReference type="EMBL" id="ABOX02000003">
    <property type="protein sequence ID" value="EEF62923.1"/>
    <property type="molecule type" value="Genomic_DNA"/>
</dbReference>
<proteinExistence type="predicted"/>
<dbReference type="Pfam" id="PF07583">
    <property type="entry name" value="PSCyt2"/>
    <property type="match status" value="1"/>
</dbReference>
<organism evidence="6 7">
    <name type="scientific">Pedosphaera parvula (strain Ellin514)</name>
    <dbReference type="NCBI Taxonomy" id="320771"/>
    <lineage>
        <taxon>Bacteria</taxon>
        <taxon>Pseudomonadati</taxon>
        <taxon>Verrucomicrobiota</taxon>
        <taxon>Pedosphaerae</taxon>
        <taxon>Pedosphaerales</taxon>
        <taxon>Pedosphaeraceae</taxon>
        <taxon>Pedosphaera</taxon>
    </lineage>
</organism>
<dbReference type="Pfam" id="PF07635">
    <property type="entry name" value="PSCyt1"/>
    <property type="match status" value="1"/>
</dbReference>
<dbReference type="PANTHER" id="PTHR35889">
    <property type="entry name" value="CYCLOINULO-OLIGOSACCHARIDE FRUCTANOTRANSFERASE-RELATED"/>
    <property type="match status" value="1"/>
</dbReference>
<evidence type="ECO:0000256" key="4">
    <source>
        <dbReference type="PROSITE-ProRule" id="PRU00433"/>
    </source>
</evidence>
<evidence type="ECO:0000256" key="3">
    <source>
        <dbReference type="ARBA" id="ARBA00023004"/>
    </source>
</evidence>
<dbReference type="GO" id="GO:0009055">
    <property type="term" value="F:electron transfer activity"/>
    <property type="evidence" value="ECO:0007669"/>
    <property type="project" value="InterPro"/>
</dbReference>
<dbReference type="PANTHER" id="PTHR35889:SF3">
    <property type="entry name" value="F-BOX DOMAIN-CONTAINING PROTEIN"/>
    <property type="match status" value="1"/>
</dbReference>
<keyword evidence="7" id="KW-1185">Reference proteome</keyword>
<reference evidence="6 7" key="1">
    <citation type="journal article" date="2011" name="J. Bacteriol.">
        <title>Genome sequence of 'Pedosphaera parvula' Ellin514, an aerobic Verrucomicrobial isolate from pasture soil.</title>
        <authorList>
            <person name="Kant R."/>
            <person name="van Passel M.W."/>
            <person name="Sangwan P."/>
            <person name="Palva A."/>
            <person name="Lucas S."/>
            <person name="Copeland A."/>
            <person name="Lapidus A."/>
            <person name="Glavina Del Rio T."/>
            <person name="Dalin E."/>
            <person name="Tice H."/>
            <person name="Bruce D."/>
            <person name="Goodwin L."/>
            <person name="Pitluck S."/>
            <person name="Chertkov O."/>
            <person name="Larimer F.W."/>
            <person name="Land M.L."/>
            <person name="Hauser L."/>
            <person name="Brettin T.S."/>
            <person name="Detter J.C."/>
            <person name="Han S."/>
            <person name="de Vos W.M."/>
            <person name="Janssen P.H."/>
            <person name="Smidt H."/>
        </authorList>
    </citation>
    <scope>NUCLEOTIDE SEQUENCE [LARGE SCALE GENOMIC DNA]</scope>
    <source>
        <strain evidence="6 7">Ellin514</strain>
    </source>
</reference>
<evidence type="ECO:0000256" key="2">
    <source>
        <dbReference type="ARBA" id="ARBA00022723"/>
    </source>
</evidence>
<dbReference type="InterPro" id="IPR022655">
    <property type="entry name" value="DUF1553"/>
</dbReference>
<comment type="caution">
    <text evidence="6">The sequence shown here is derived from an EMBL/GenBank/DDBJ whole genome shotgun (WGS) entry which is preliminary data.</text>
</comment>
<dbReference type="InterPro" id="IPR036909">
    <property type="entry name" value="Cyt_c-like_dom_sf"/>
</dbReference>
<dbReference type="PROSITE" id="PS51007">
    <property type="entry name" value="CYTC"/>
    <property type="match status" value="1"/>
</dbReference>
<dbReference type="STRING" id="320771.Cflav_PD5558"/>
<dbReference type="InterPro" id="IPR011429">
    <property type="entry name" value="Cyt_c_Planctomycete-type"/>
</dbReference>
<keyword evidence="2 4" id="KW-0479">Metal-binding</keyword>
<evidence type="ECO:0000313" key="7">
    <source>
        <dbReference type="Proteomes" id="UP000003688"/>
    </source>
</evidence>
<dbReference type="GO" id="GO:0020037">
    <property type="term" value="F:heme binding"/>
    <property type="evidence" value="ECO:0007669"/>
    <property type="project" value="InterPro"/>
</dbReference>
<keyword evidence="1 4" id="KW-0349">Heme</keyword>
<accession>B9XBN8</accession>
<dbReference type="InterPro" id="IPR011444">
    <property type="entry name" value="DUF1549"/>
</dbReference>
<dbReference type="Pfam" id="PF07587">
    <property type="entry name" value="PSD1"/>
    <property type="match status" value="1"/>
</dbReference>
<feature type="domain" description="Cytochrome c" evidence="5">
    <location>
        <begin position="63"/>
        <end position="153"/>
    </location>
</feature>
<dbReference type="AlphaFoldDB" id="B9XBN8"/>